<feature type="domain" description="Periplasmic copper-binding protein NosD beta helix" evidence="1">
    <location>
        <begin position="62"/>
        <end position="221"/>
    </location>
</feature>
<name>X0TR76_9ZZZZ</name>
<evidence type="ECO:0000259" key="1">
    <source>
        <dbReference type="Pfam" id="PF05048"/>
    </source>
</evidence>
<accession>X0TR76</accession>
<dbReference type="SUPFAM" id="SSF51126">
    <property type="entry name" value="Pectin lyase-like"/>
    <property type="match status" value="1"/>
</dbReference>
<sequence length="265" mass="28947">FCTAFLLVLISAAAFAGDGADHPAILISNDYEFTVENGVCSGSGTLNDPYIIENWIIDAGYDNYGIKIHGTTRAFIIRNVEISGAAKSAVYLSYVKNAKIENCIFEGNWAGVTLNFSSINRIAGCVFADNTDGIRFYFSSNNQILTNTFEDNEAAIWLDASNNNELLGNYIGNCYTGVYLNLDSEANTIVGNAFVNNVRHAYTDDPNIWDDGTEGNYWDGFKAVDADEDGIWDSPREISIDGDQDNFPLMTHPLVPAPPPATCDV</sequence>
<dbReference type="EMBL" id="BARS01008426">
    <property type="protein sequence ID" value="GAF78630.1"/>
    <property type="molecule type" value="Genomic_DNA"/>
</dbReference>
<dbReference type="AlphaFoldDB" id="X0TR76"/>
<protein>
    <recommendedName>
        <fullName evidence="1">Periplasmic copper-binding protein NosD beta helix domain-containing protein</fullName>
    </recommendedName>
</protein>
<evidence type="ECO:0000313" key="2">
    <source>
        <dbReference type="EMBL" id="GAF78630.1"/>
    </source>
</evidence>
<dbReference type="InterPro" id="IPR007742">
    <property type="entry name" value="NosD_dom"/>
</dbReference>
<dbReference type="Pfam" id="PF05048">
    <property type="entry name" value="NosD"/>
    <property type="match status" value="1"/>
</dbReference>
<dbReference type="SMART" id="SM00710">
    <property type="entry name" value="PbH1"/>
    <property type="match status" value="7"/>
</dbReference>
<comment type="caution">
    <text evidence="2">The sequence shown here is derived from an EMBL/GenBank/DDBJ whole genome shotgun (WGS) entry which is preliminary data.</text>
</comment>
<dbReference type="InterPro" id="IPR022441">
    <property type="entry name" value="Para_beta_helix_rpt-2"/>
</dbReference>
<gene>
    <name evidence="2" type="ORF">S01H1_16067</name>
</gene>
<organism evidence="2">
    <name type="scientific">marine sediment metagenome</name>
    <dbReference type="NCBI Taxonomy" id="412755"/>
    <lineage>
        <taxon>unclassified sequences</taxon>
        <taxon>metagenomes</taxon>
        <taxon>ecological metagenomes</taxon>
    </lineage>
</organism>
<dbReference type="InterPro" id="IPR012334">
    <property type="entry name" value="Pectin_lyas_fold"/>
</dbReference>
<dbReference type="Gene3D" id="2.160.20.10">
    <property type="entry name" value="Single-stranded right-handed beta-helix, Pectin lyase-like"/>
    <property type="match status" value="1"/>
</dbReference>
<proteinExistence type="predicted"/>
<dbReference type="NCBIfam" id="TIGR03804">
    <property type="entry name" value="para_beta_helix"/>
    <property type="match status" value="2"/>
</dbReference>
<feature type="non-terminal residue" evidence="2">
    <location>
        <position position="1"/>
    </location>
</feature>
<dbReference type="InterPro" id="IPR006626">
    <property type="entry name" value="PbH1"/>
</dbReference>
<reference evidence="2" key="1">
    <citation type="journal article" date="2014" name="Front. Microbiol.">
        <title>High frequency of phylogenetically diverse reductive dehalogenase-homologous genes in deep subseafloor sedimentary metagenomes.</title>
        <authorList>
            <person name="Kawai M."/>
            <person name="Futagami T."/>
            <person name="Toyoda A."/>
            <person name="Takaki Y."/>
            <person name="Nishi S."/>
            <person name="Hori S."/>
            <person name="Arai W."/>
            <person name="Tsubouchi T."/>
            <person name="Morono Y."/>
            <person name="Uchiyama I."/>
            <person name="Ito T."/>
            <person name="Fujiyama A."/>
            <person name="Inagaki F."/>
            <person name="Takami H."/>
        </authorList>
    </citation>
    <scope>NUCLEOTIDE SEQUENCE</scope>
    <source>
        <strain evidence="2">Expedition CK06-06</strain>
    </source>
</reference>
<dbReference type="InterPro" id="IPR011050">
    <property type="entry name" value="Pectin_lyase_fold/virulence"/>
</dbReference>